<dbReference type="Proteomes" id="UP001516023">
    <property type="component" value="Unassembled WGS sequence"/>
</dbReference>
<keyword evidence="3" id="KW-1185">Reference proteome</keyword>
<protein>
    <submittedName>
        <fullName evidence="2">Uncharacterized protein</fullName>
    </submittedName>
</protein>
<feature type="region of interest" description="Disordered" evidence="1">
    <location>
        <begin position="1"/>
        <end position="41"/>
    </location>
</feature>
<evidence type="ECO:0000313" key="2">
    <source>
        <dbReference type="EMBL" id="KAL3783202.1"/>
    </source>
</evidence>
<accession>A0ABD3P624</accession>
<feature type="compositionally biased region" description="Polar residues" evidence="1">
    <location>
        <begin position="1"/>
        <end position="10"/>
    </location>
</feature>
<reference evidence="2 3" key="1">
    <citation type="journal article" date="2020" name="G3 (Bethesda)">
        <title>Improved Reference Genome for Cyclotella cryptica CCMP332, a Model for Cell Wall Morphogenesis, Salinity Adaptation, and Lipid Production in Diatoms (Bacillariophyta).</title>
        <authorList>
            <person name="Roberts W.R."/>
            <person name="Downey K.M."/>
            <person name="Ruck E.C."/>
            <person name="Traller J.C."/>
            <person name="Alverson A.J."/>
        </authorList>
    </citation>
    <scope>NUCLEOTIDE SEQUENCE [LARGE SCALE GENOMIC DNA]</scope>
    <source>
        <strain evidence="2 3">CCMP332</strain>
    </source>
</reference>
<evidence type="ECO:0000313" key="3">
    <source>
        <dbReference type="Proteomes" id="UP001516023"/>
    </source>
</evidence>
<comment type="caution">
    <text evidence="2">The sequence shown here is derived from an EMBL/GenBank/DDBJ whole genome shotgun (WGS) entry which is preliminary data.</text>
</comment>
<evidence type="ECO:0000256" key="1">
    <source>
        <dbReference type="SAM" id="MobiDB-lite"/>
    </source>
</evidence>
<sequence length="179" mass="20176">MSEPLQQGLKSQGLHRTDEPPQHENAAITSETAPTKSKKVSFSKYSTTRRYETETNYENWKSYSSADQKAFRKEAIYNAFLVKHLVSTIPLPTPMAIHELVKQGSITREELIGIEHLVSMNAQESSHKQLSYIKLVLGVQKQMREQNENKVHAGMLALIAIAKSSRMVEKARVRAALAL</sequence>
<dbReference type="AlphaFoldDB" id="A0ABD3P624"/>
<name>A0ABD3P624_9STRA</name>
<gene>
    <name evidence="2" type="ORF">HJC23_013545</name>
</gene>
<organism evidence="2 3">
    <name type="scientific">Cyclotella cryptica</name>
    <dbReference type="NCBI Taxonomy" id="29204"/>
    <lineage>
        <taxon>Eukaryota</taxon>
        <taxon>Sar</taxon>
        <taxon>Stramenopiles</taxon>
        <taxon>Ochrophyta</taxon>
        <taxon>Bacillariophyta</taxon>
        <taxon>Coscinodiscophyceae</taxon>
        <taxon>Thalassiosirophycidae</taxon>
        <taxon>Stephanodiscales</taxon>
        <taxon>Stephanodiscaceae</taxon>
        <taxon>Cyclotella</taxon>
    </lineage>
</organism>
<dbReference type="EMBL" id="JABMIG020000266">
    <property type="protein sequence ID" value="KAL3783202.1"/>
    <property type="molecule type" value="Genomic_DNA"/>
</dbReference>
<proteinExistence type="predicted"/>